<dbReference type="Pfam" id="PF00743">
    <property type="entry name" value="FMO-like"/>
    <property type="match status" value="2"/>
</dbReference>
<accession>A0A6A5XPP0</accession>
<keyword evidence="7" id="KW-0503">Monooxygenase</keyword>
<dbReference type="InterPro" id="IPR036188">
    <property type="entry name" value="FAD/NAD-bd_sf"/>
</dbReference>
<sequence length="495" mass="54935">MAIQSSPPAPPARPYKSVAVIGAGPSGLSAVKALNDEKAFDVIRVFERRDRVGGTWIYDPEPTPFPSPSVDPAPASNTPPETLPAFTSPLPEDATRRTGLYSYLDSNVGIEAMEFTYASHPKINSALSIRRFGFDNPTRPWQVVAGYLEDIFAKYVHQVTFDTTVERVSKDVVTGRWDVVLRRSGVSWKGEQRDHWWTETFDAVVVATGHYNIPNIPAIPGLQSWYDLWPERLEHSKQFRSREEYSGKSVVVVGGSVSASDFVMDLHRSVKAPLIISQRGLNANPALENVWKIPHVVQKPTIARVTTENGGTVEFSDGTKAVGVDKIIFATGYRLSYPFLVPNPVTDKNRLAGFYRHVFNIEDPSLTVIGQVRAALSLRNYEYQAVAVARVLAGRGNLPSQAEQKDWEEKLLAVRGPTHQFHTIAPDFKEYFDGLRAIAGPPAEGSEGYELPPYDDDWTLKGFRVLELKDQYAQRLLAKNDGSGLADEGRLLAKL</sequence>
<dbReference type="Proteomes" id="UP000799778">
    <property type="component" value="Unassembled WGS sequence"/>
</dbReference>
<keyword evidence="4" id="KW-0521">NADP</keyword>
<dbReference type="InterPro" id="IPR020946">
    <property type="entry name" value="Flavin_mOase-like"/>
</dbReference>
<comment type="similarity">
    <text evidence="1">Belongs to the FMO family.</text>
</comment>
<evidence type="ECO:0000256" key="3">
    <source>
        <dbReference type="ARBA" id="ARBA00022827"/>
    </source>
</evidence>
<reference evidence="7" key="1">
    <citation type="journal article" date="2020" name="Stud. Mycol.">
        <title>101 Dothideomycetes genomes: a test case for predicting lifestyles and emergence of pathogens.</title>
        <authorList>
            <person name="Haridas S."/>
            <person name="Albert R."/>
            <person name="Binder M."/>
            <person name="Bloem J."/>
            <person name="Labutti K."/>
            <person name="Salamov A."/>
            <person name="Andreopoulos B."/>
            <person name="Baker S."/>
            <person name="Barry K."/>
            <person name="Bills G."/>
            <person name="Bluhm B."/>
            <person name="Cannon C."/>
            <person name="Castanera R."/>
            <person name="Culley D."/>
            <person name="Daum C."/>
            <person name="Ezra D."/>
            <person name="Gonzalez J."/>
            <person name="Henrissat B."/>
            <person name="Kuo A."/>
            <person name="Liang C."/>
            <person name="Lipzen A."/>
            <person name="Lutzoni F."/>
            <person name="Magnuson J."/>
            <person name="Mondo S."/>
            <person name="Nolan M."/>
            <person name="Ohm R."/>
            <person name="Pangilinan J."/>
            <person name="Park H.-J."/>
            <person name="Ramirez L."/>
            <person name="Alfaro M."/>
            <person name="Sun H."/>
            <person name="Tritt A."/>
            <person name="Yoshinaga Y."/>
            <person name="Zwiers L.-H."/>
            <person name="Turgeon B."/>
            <person name="Goodwin S."/>
            <person name="Spatafora J."/>
            <person name="Crous P."/>
            <person name="Grigoriev I."/>
        </authorList>
    </citation>
    <scope>NUCLEOTIDE SEQUENCE</scope>
    <source>
        <strain evidence="7">CBS 175.79</strain>
    </source>
</reference>
<name>A0A6A5XPP0_9PLEO</name>
<dbReference type="PRINTS" id="PR00370">
    <property type="entry name" value="FMOXYGENASE"/>
</dbReference>
<keyword evidence="3" id="KW-0274">FAD</keyword>
<evidence type="ECO:0000256" key="4">
    <source>
        <dbReference type="ARBA" id="ARBA00022857"/>
    </source>
</evidence>
<dbReference type="OrthoDB" id="66881at2759"/>
<evidence type="ECO:0000256" key="1">
    <source>
        <dbReference type="ARBA" id="ARBA00009183"/>
    </source>
</evidence>
<keyword evidence="8" id="KW-1185">Reference proteome</keyword>
<evidence type="ECO:0000256" key="6">
    <source>
        <dbReference type="SAM" id="MobiDB-lite"/>
    </source>
</evidence>
<dbReference type="SUPFAM" id="SSF51905">
    <property type="entry name" value="FAD/NAD(P)-binding domain"/>
    <property type="match status" value="2"/>
</dbReference>
<evidence type="ECO:0000256" key="2">
    <source>
        <dbReference type="ARBA" id="ARBA00022630"/>
    </source>
</evidence>
<dbReference type="Gene3D" id="3.50.50.60">
    <property type="entry name" value="FAD/NAD(P)-binding domain"/>
    <property type="match status" value="2"/>
</dbReference>
<dbReference type="RefSeq" id="XP_033383451.1">
    <property type="nucleotide sequence ID" value="XM_033522140.1"/>
</dbReference>
<protein>
    <submittedName>
        <fullName evidence="7">Dimethylaniline monooxygenase</fullName>
    </submittedName>
</protein>
<feature type="compositionally biased region" description="Pro residues" evidence="6">
    <location>
        <begin position="61"/>
        <end position="71"/>
    </location>
</feature>
<dbReference type="Pfam" id="PF13450">
    <property type="entry name" value="NAD_binding_8"/>
    <property type="match status" value="1"/>
</dbReference>
<dbReference type="EMBL" id="ML978070">
    <property type="protein sequence ID" value="KAF2015112.1"/>
    <property type="molecule type" value="Genomic_DNA"/>
</dbReference>
<gene>
    <name evidence="7" type="ORF">BU24DRAFT_228388</name>
</gene>
<keyword evidence="5" id="KW-0560">Oxidoreductase</keyword>
<dbReference type="InterPro" id="IPR050346">
    <property type="entry name" value="FMO-like"/>
</dbReference>
<evidence type="ECO:0000256" key="5">
    <source>
        <dbReference type="ARBA" id="ARBA00023002"/>
    </source>
</evidence>
<proteinExistence type="inferred from homology"/>
<evidence type="ECO:0000313" key="8">
    <source>
        <dbReference type="Proteomes" id="UP000799778"/>
    </source>
</evidence>
<dbReference type="GO" id="GO:0050661">
    <property type="term" value="F:NADP binding"/>
    <property type="evidence" value="ECO:0007669"/>
    <property type="project" value="InterPro"/>
</dbReference>
<dbReference type="GO" id="GO:0050660">
    <property type="term" value="F:flavin adenine dinucleotide binding"/>
    <property type="evidence" value="ECO:0007669"/>
    <property type="project" value="InterPro"/>
</dbReference>
<dbReference type="GO" id="GO:0004499">
    <property type="term" value="F:N,N-dimethylaniline monooxygenase activity"/>
    <property type="evidence" value="ECO:0007669"/>
    <property type="project" value="InterPro"/>
</dbReference>
<dbReference type="AlphaFoldDB" id="A0A6A5XPP0"/>
<keyword evidence="2" id="KW-0285">Flavoprotein</keyword>
<evidence type="ECO:0000313" key="7">
    <source>
        <dbReference type="EMBL" id="KAF2015112.1"/>
    </source>
</evidence>
<feature type="region of interest" description="Disordered" evidence="6">
    <location>
        <begin position="57"/>
        <end position="90"/>
    </location>
</feature>
<dbReference type="PIRSF" id="PIRSF000332">
    <property type="entry name" value="FMO"/>
    <property type="match status" value="1"/>
</dbReference>
<dbReference type="InterPro" id="IPR000960">
    <property type="entry name" value="Flavin_mOase"/>
</dbReference>
<organism evidence="7 8">
    <name type="scientific">Aaosphaeria arxii CBS 175.79</name>
    <dbReference type="NCBI Taxonomy" id="1450172"/>
    <lineage>
        <taxon>Eukaryota</taxon>
        <taxon>Fungi</taxon>
        <taxon>Dikarya</taxon>
        <taxon>Ascomycota</taxon>
        <taxon>Pezizomycotina</taxon>
        <taxon>Dothideomycetes</taxon>
        <taxon>Pleosporomycetidae</taxon>
        <taxon>Pleosporales</taxon>
        <taxon>Pleosporales incertae sedis</taxon>
        <taxon>Aaosphaeria</taxon>
    </lineage>
</organism>
<dbReference type="GeneID" id="54279537"/>
<dbReference type="PANTHER" id="PTHR23023">
    <property type="entry name" value="DIMETHYLANILINE MONOOXYGENASE"/>
    <property type="match status" value="1"/>
</dbReference>